<keyword evidence="3" id="KW-1185">Reference proteome</keyword>
<dbReference type="OrthoDB" id="2955631at2"/>
<evidence type="ECO:0000256" key="1">
    <source>
        <dbReference type="SAM" id="Phobius"/>
    </source>
</evidence>
<proteinExistence type="predicted"/>
<protein>
    <submittedName>
        <fullName evidence="2">Uncharacterized membrane protein</fullName>
    </submittedName>
</protein>
<keyword evidence="1" id="KW-0812">Transmembrane</keyword>
<dbReference type="EMBL" id="FNEV01000005">
    <property type="protein sequence ID" value="SDJ46661.1"/>
    <property type="molecule type" value="Genomic_DNA"/>
</dbReference>
<reference evidence="3" key="1">
    <citation type="submission" date="2016-10" db="EMBL/GenBank/DDBJ databases">
        <authorList>
            <person name="Varghese N."/>
            <person name="Submissions S."/>
        </authorList>
    </citation>
    <scope>NUCLEOTIDE SEQUENCE [LARGE SCALE GENOMIC DNA]</scope>
    <source>
        <strain evidence="3">DSM 4771</strain>
    </source>
</reference>
<dbReference type="Proteomes" id="UP000199225">
    <property type="component" value="Unassembled WGS sequence"/>
</dbReference>
<keyword evidence="1" id="KW-1133">Transmembrane helix</keyword>
<feature type="transmembrane region" description="Helical" evidence="1">
    <location>
        <begin position="30"/>
        <end position="53"/>
    </location>
</feature>
<dbReference type="STRING" id="86666.SAMN04490247_2046"/>
<feature type="transmembrane region" description="Helical" evidence="1">
    <location>
        <begin position="124"/>
        <end position="143"/>
    </location>
</feature>
<evidence type="ECO:0000313" key="2">
    <source>
        <dbReference type="EMBL" id="SDJ46661.1"/>
    </source>
</evidence>
<feature type="transmembrane region" description="Helical" evidence="1">
    <location>
        <begin position="149"/>
        <end position="172"/>
    </location>
</feature>
<dbReference type="InterPro" id="IPR018723">
    <property type="entry name" value="DUF2254_membrane"/>
</dbReference>
<dbReference type="Pfam" id="PF10011">
    <property type="entry name" value="DUF2254"/>
    <property type="match status" value="1"/>
</dbReference>
<feature type="transmembrane region" description="Helical" evidence="1">
    <location>
        <begin position="73"/>
        <end position="103"/>
    </location>
</feature>
<dbReference type="RefSeq" id="WP_093193766.1">
    <property type="nucleotide sequence ID" value="NZ_FNEV01000005.1"/>
</dbReference>
<accession>A0A1G8TYR8</accession>
<sequence length="474" mass="54052">MKEVTNVNFFYYINKYFKMSRRQRKSELKATLWFMPLWYIIGAVGLSAFTFYLDYGIDIGMYLPPAIGFSGQTLQVLLSALVGGVLTLSAFTINSLLVALTTFSGQFSSKMLVNFVSDRATQHVLGIFNGSFIYVLLNFLYVTHEEEEYIVATPVLSILTAITAAVTFIYFINHTTTWMQVHNISFNMKSKSKSVQDSLERELKNHRLDIEVDQDSLPPEEEGKHLTAEETGYLQVADFQKLIKLAQRDDALIRFDVRIGQFIVEGTPLLTYWEYEGRVNPEPYRKALETGVKQTEIQDLEYGLNKLAEVAIKALGNNDPLTVTNTIHQITDLLKSIGKSAGFSPYLFDKNQNLRVIMNKKDFRYYLHKGFASIREYANQNSNVMTELLTMVALLSKTMDKGVHEDLWEFARQTILGFDNYSLYENDCLYIIEQLADLSKQTGHREDYLFLLEYMLERVSSKSAAKVSASPGGT</sequence>
<organism evidence="2 3">
    <name type="scientific">Salimicrobium halophilum</name>
    <dbReference type="NCBI Taxonomy" id="86666"/>
    <lineage>
        <taxon>Bacteria</taxon>
        <taxon>Bacillati</taxon>
        <taxon>Bacillota</taxon>
        <taxon>Bacilli</taxon>
        <taxon>Bacillales</taxon>
        <taxon>Bacillaceae</taxon>
        <taxon>Salimicrobium</taxon>
    </lineage>
</organism>
<dbReference type="AlphaFoldDB" id="A0A1G8TYR8"/>
<name>A0A1G8TYR8_9BACI</name>
<evidence type="ECO:0000313" key="3">
    <source>
        <dbReference type="Proteomes" id="UP000199225"/>
    </source>
</evidence>
<keyword evidence="1" id="KW-0472">Membrane</keyword>
<gene>
    <name evidence="2" type="ORF">SAMN04490247_2046</name>
</gene>